<evidence type="ECO:0000256" key="1">
    <source>
        <dbReference type="SAM" id="SignalP"/>
    </source>
</evidence>
<dbReference type="PANTHER" id="PTHR35535">
    <property type="entry name" value="HEAT SHOCK PROTEIN HSLJ"/>
    <property type="match status" value="1"/>
</dbReference>
<dbReference type="RefSeq" id="WP_238355296.1">
    <property type="nucleotide sequence ID" value="NZ_BAAAGT010000006.1"/>
</dbReference>
<name>A0A841S059_9ACTN</name>
<dbReference type="PROSITE" id="PS51257">
    <property type="entry name" value="PROKAR_LIPOPROTEIN"/>
    <property type="match status" value="1"/>
</dbReference>
<dbReference type="Pfam" id="PF03724">
    <property type="entry name" value="META"/>
    <property type="match status" value="2"/>
</dbReference>
<comment type="caution">
    <text evidence="3">The sequence shown here is derived from an EMBL/GenBank/DDBJ whole genome shotgun (WGS) entry which is preliminary data.</text>
</comment>
<dbReference type="InterPro" id="IPR005184">
    <property type="entry name" value="DUF306_Meta_HslJ"/>
</dbReference>
<evidence type="ECO:0000313" key="4">
    <source>
        <dbReference type="Proteomes" id="UP000553957"/>
    </source>
</evidence>
<organism evidence="3 4">
    <name type="scientific">Kribbella sandramycini</name>
    <dbReference type="NCBI Taxonomy" id="60450"/>
    <lineage>
        <taxon>Bacteria</taxon>
        <taxon>Bacillati</taxon>
        <taxon>Actinomycetota</taxon>
        <taxon>Actinomycetes</taxon>
        <taxon>Propionibacteriales</taxon>
        <taxon>Kribbellaceae</taxon>
        <taxon>Kribbella</taxon>
    </lineage>
</organism>
<sequence length="259" mass="26945">MRMIALVGAGLLLALTACGNDAPAGGGSLTGKTYLSTAVTEDGKPKQLAQNTKVRLQFTDDGRLIADAGCNSMQGRVSVDDGRITLTDGGLASTDMGCPGRQDQDGWLTRILSDKPKWSLNATTLTISTASTTISLTDREVAEPDLAVDGTRWTLDTIIEGDVASHQVGAEKAWITLNGDRVTGSTGCNELQGKVTRADGKLTFGELSTTRIACSGEAGKTEAALLKALKGEVSYSVESNRLSLTTADGKGGVTFSATR</sequence>
<dbReference type="InterPro" id="IPR053147">
    <property type="entry name" value="Hsp_HslJ-like"/>
</dbReference>
<accession>A0A841S059</accession>
<feature type="domain" description="DUF306" evidence="2">
    <location>
        <begin position="148"/>
        <end position="255"/>
    </location>
</feature>
<reference evidence="3 4" key="1">
    <citation type="submission" date="2020-08" db="EMBL/GenBank/DDBJ databases">
        <title>Sequencing the genomes of 1000 actinobacteria strains.</title>
        <authorList>
            <person name="Klenk H.-P."/>
        </authorList>
    </citation>
    <scope>NUCLEOTIDE SEQUENCE [LARGE SCALE GENOMIC DNA]</scope>
    <source>
        <strain evidence="3 4">DSM 15626</strain>
    </source>
</reference>
<feature type="signal peptide" evidence="1">
    <location>
        <begin position="1"/>
        <end position="19"/>
    </location>
</feature>
<keyword evidence="3" id="KW-0346">Stress response</keyword>
<dbReference type="InterPro" id="IPR038670">
    <property type="entry name" value="HslJ-like_sf"/>
</dbReference>
<dbReference type="AlphaFoldDB" id="A0A841S059"/>
<dbReference type="EMBL" id="JACHKF010000001">
    <property type="protein sequence ID" value="MBB6564579.1"/>
    <property type="molecule type" value="Genomic_DNA"/>
</dbReference>
<gene>
    <name evidence="3" type="ORF">HNR71_000216</name>
</gene>
<dbReference type="PANTHER" id="PTHR35535:SF2">
    <property type="entry name" value="DUF306 DOMAIN-CONTAINING PROTEIN"/>
    <property type="match status" value="1"/>
</dbReference>
<feature type="domain" description="DUF306" evidence="2">
    <location>
        <begin position="29"/>
        <end position="132"/>
    </location>
</feature>
<dbReference type="Gene3D" id="2.40.128.270">
    <property type="match status" value="2"/>
</dbReference>
<dbReference type="Proteomes" id="UP000553957">
    <property type="component" value="Unassembled WGS sequence"/>
</dbReference>
<feature type="chain" id="PRO_5038401237" evidence="1">
    <location>
        <begin position="20"/>
        <end position="259"/>
    </location>
</feature>
<proteinExistence type="predicted"/>
<evidence type="ECO:0000313" key="3">
    <source>
        <dbReference type="EMBL" id="MBB6564579.1"/>
    </source>
</evidence>
<evidence type="ECO:0000259" key="2">
    <source>
        <dbReference type="Pfam" id="PF03724"/>
    </source>
</evidence>
<protein>
    <submittedName>
        <fullName evidence="3">Heat shock protein HslJ</fullName>
    </submittedName>
</protein>
<keyword evidence="1" id="KW-0732">Signal</keyword>